<sequence>MKRFLVASALLILGACNPQPEPVEQSNVGRWMIYNQGNLRDMVLLDTVTGKSFAAVPNTGAIIGNPMGSYTTVDGAQLVWTPITMDQR</sequence>
<reference evidence="1 2" key="1">
    <citation type="submission" date="2020-08" db="EMBL/GenBank/DDBJ databases">
        <title>Functional genomics of gut bacteria from endangered species of beetles.</title>
        <authorList>
            <person name="Carlos-Shanley C."/>
        </authorList>
    </citation>
    <scope>NUCLEOTIDE SEQUENCE [LARGE SCALE GENOMIC DNA]</scope>
    <source>
        <strain evidence="1 2">S00192</strain>
    </source>
</reference>
<organism evidence="1 2">
    <name type="scientific">Brevundimonas vesicularis</name>
    <name type="common">Pseudomonas vesicularis</name>
    <dbReference type="NCBI Taxonomy" id="41276"/>
    <lineage>
        <taxon>Bacteria</taxon>
        <taxon>Pseudomonadati</taxon>
        <taxon>Pseudomonadota</taxon>
        <taxon>Alphaproteobacteria</taxon>
        <taxon>Caulobacterales</taxon>
        <taxon>Caulobacteraceae</taxon>
        <taxon>Brevundimonas</taxon>
    </lineage>
</organism>
<evidence type="ECO:0000313" key="2">
    <source>
        <dbReference type="Proteomes" id="UP000556201"/>
    </source>
</evidence>
<evidence type="ECO:0000313" key="1">
    <source>
        <dbReference type="EMBL" id="MBB5770873.1"/>
    </source>
</evidence>
<dbReference type="EMBL" id="JACHLJ010000001">
    <property type="protein sequence ID" value="MBB5770873.1"/>
    <property type="molecule type" value="Genomic_DNA"/>
</dbReference>
<dbReference type="AlphaFoldDB" id="A0A7W9FSQ8"/>
<dbReference type="PROSITE" id="PS51257">
    <property type="entry name" value="PROKAR_LIPOPROTEIN"/>
    <property type="match status" value="1"/>
</dbReference>
<proteinExistence type="predicted"/>
<protein>
    <submittedName>
        <fullName evidence="1">Uncharacterized protein</fullName>
    </submittedName>
</protein>
<accession>A0A7W9FSQ8</accession>
<name>A0A7W9FSQ8_BREVE</name>
<gene>
    <name evidence="1" type="ORF">HNP47_000842</name>
</gene>
<comment type="caution">
    <text evidence="1">The sequence shown here is derived from an EMBL/GenBank/DDBJ whole genome shotgun (WGS) entry which is preliminary data.</text>
</comment>
<dbReference type="Proteomes" id="UP000556201">
    <property type="component" value="Unassembled WGS sequence"/>
</dbReference>
<dbReference type="RefSeq" id="WP_184278472.1">
    <property type="nucleotide sequence ID" value="NZ_JACHLJ010000001.1"/>
</dbReference>